<comment type="caution">
    <text evidence="2">The sequence shown here is derived from an EMBL/GenBank/DDBJ whole genome shotgun (WGS) entry which is preliminary data.</text>
</comment>
<evidence type="ECO:0000256" key="1">
    <source>
        <dbReference type="SAM" id="MobiDB-lite"/>
    </source>
</evidence>
<protein>
    <submittedName>
        <fullName evidence="2">Uncharacterized protein</fullName>
    </submittedName>
</protein>
<proteinExistence type="predicted"/>
<accession>A0A162MCI7</accession>
<dbReference type="AlphaFoldDB" id="A0A162MCI7"/>
<dbReference type="RefSeq" id="XP_018700793.1">
    <property type="nucleotide sequence ID" value="XM_018852050.1"/>
</dbReference>
<gene>
    <name evidence="2" type="ORF">ISF_08447</name>
</gene>
<evidence type="ECO:0000313" key="2">
    <source>
        <dbReference type="EMBL" id="OAA54220.1"/>
    </source>
</evidence>
<reference evidence="2 3" key="1">
    <citation type="journal article" date="2016" name="Genome Biol. Evol.">
        <title>Divergent and convergent evolution of fungal pathogenicity.</title>
        <authorList>
            <person name="Shang Y."/>
            <person name="Xiao G."/>
            <person name="Zheng P."/>
            <person name="Cen K."/>
            <person name="Zhan S."/>
            <person name="Wang C."/>
        </authorList>
    </citation>
    <scope>NUCLEOTIDE SEQUENCE [LARGE SCALE GENOMIC DNA]</scope>
    <source>
        <strain evidence="2 3">ARSEF 2679</strain>
    </source>
</reference>
<evidence type="ECO:0000313" key="3">
    <source>
        <dbReference type="Proteomes" id="UP000076744"/>
    </source>
</evidence>
<dbReference type="Proteomes" id="UP000076744">
    <property type="component" value="Unassembled WGS sequence"/>
</dbReference>
<keyword evidence="3" id="KW-1185">Reference proteome</keyword>
<organism evidence="2 3">
    <name type="scientific">Cordyceps fumosorosea (strain ARSEF 2679)</name>
    <name type="common">Isaria fumosorosea</name>
    <dbReference type="NCBI Taxonomy" id="1081104"/>
    <lineage>
        <taxon>Eukaryota</taxon>
        <taxon>Fungi</taxon>
        <taxon>Dikarya</taxon>
        <taxon>Ascomycota</taxon>
        <taxon>Pezizomycotina</taxon>
        <taxon>Sordariomycetes</taxon>
        <taxon>Hypocreomycetidae</taxon>
        <taxon>Hypocreales</taxon>
        <taxon>Cordycipitaceae</taxon>
        <taxon>Cordyceps</taxon>
    </lineage>
</organism>
<feature type="region of interest" description="Disordered" evidence="1">
    <location>
        <begin position="72"/>
        <end position="107"/>
    </location>
</feature>
<name>A0A162MCI7_CORFA</name>
<sequence length="107" mass="11839">MASACISSSAVRDLTHKFLSDTGAYGVCVHALVVLHLKDVDLKKRRKRRRRYAALKILDVFEREILSKISAVSRGSAHPGRGRTPRLLESTSSPHAGPNGDHVWPRV</sequence>
<dbReference type="EMBL" id="AZHB01000030">
    <property type="protein sequence ID" value="OAA54220.1"/>
    <property type="molecule type" value="Genomic_DNA"/>
</dbReference>
<dbReference type="GeneID" id="30024739"/>